<sequence length="420" mass="44466">DLPRRTAGRPRHRDPHARLPLRRPPLPAAGARAGRAERNRAVDHRRLPAGAAAAERRDGRDGLPGAADHHRAAGRAGSGPAAGGSALRRRRSPQAAAGRARRACADVAAVCHRAVDHHAGRHPHTAGPLRRRGGRGVDGDGPRPLHRRPGRPAALPADADHRGCAAPGAVAGQRPALLHLLAWDLRGPRGGRGRAARAGAGRPARDPAGGPASASQRPRIPAGLPGAAHRPAVRGDGAGRRADVRHPLRLHLRCAVPAAGAVRPDPAAVRPGLQREHHRVGRADAGEPAAGEALQPGARADGRRRHLRGRLTGPAGHRRHRLRWPARVPGAAVLRHLRCRAVLPQRAGDRAQPARRDGRQRIGPARLGPVHDRWADRPTGGGARHRHRGADGRGHRRHQPAGLRALLLRAPQPQPGQLPL</sequence>
<protein>
    <submittedName>
        <fullName evidence="2">Multidrug resistance transporter, Bcr/CflA family</fullName>
    </submittedName>
</protein>
<feature type="compositionally biased region" description="Basic and acidic residues" evidence="1">
    <location>
        <begin position="54"/>
        <end position="71"/>
    </location>
</feature>
<feature type="compositionally biased region" description="Low complexity" evidence="1">
    <location>
        <begin position="196"/>
        <end position="212"/>
    </location>
</feature>
<feature type="compositionally biased region" description="Basic residues" evidence="1">
    <location>
        <begin position="119"/>
        <end position="134"/>
    </location>
</feature>
<dbReference type="AlphaFoldDB" id="A0A6J4KQ98"/>
<feature type="compositionally biased region" description="Basic and acidic residues" evidence="1">
    <location>
        <begin position="347"/>
        <end position="360"/>
    </location>
</feature>
<feature type="region of interest" description="Disordered" evidence="1">
    <location>
        <begin position="1"/>
        <end position="99"/>
    </location>
</feature>
<organism evidence="2">
    <name type="scientific">uncultured Friedmanniella sp</name>
    <dbReference type="NCBI Taxonomy" id="335381"/>
    <lineage>
        <taxon>Bacteria</taxon>
        <taxon>Bacillati</taxon>
        <taxon>Actinomycetota</taxon>
        <taxon>Actinomycetes</taxon>
        <taxon>Propionibacteriales</taxon>
        <taxon>Nocardioidaceae</taxon>
        <taxon>Friedmanniella</taxon>
        <taxon>environmental samples</taxon>
    </lineage>
</organism>
<feature type="region of interest" description="Disordered" evidence="1">
    <location>
        <begin position="281"/>
        <end position="301"/>
    </location>
</feature>
<feature type="region of interest" description="Disordered" evidence="1">
    <location>
        <begin position="116"/>
        <end position="167"/>
    </location>
</feature>
<evidence type="ECO:0000256" key="1">
    <source>
        <dbReference type="SAM" id="MobiDB-lite"/>
    </source>
</evidence>
<feature type="non-terminal residue" evidence="2">
    <location>
        <position position="1"/>
    </location>
</feature>
<feature type="region of interest" description="Disordered" evidence="1">
    <location>
        <begin position="188"/>
        <end position="240"/>
    </location>
</feature>
<proteinExistence type="predicted"/>
<dbReference type="EMBL" id="CADCTT010000241">
    <property type="protein sequence ID" value="CAA9312528.1"/>
    <property type="molecule type" value="Genomic_DNA"/>
</dbReference>
<feature type="compositionally biased region" description="Basic and acidic residues" evidence="1">
    <location>
        <begin position="34"/>
        <end position="46"/>
    </location>
</feature>
<feature type="compositionally biased region" description="Basic residues" evidence="1">
    <location>
        <begin position="1"/>
        <end position="21"/>
    </location>
</feature>
<feature type="non-terminal residue" evidence="2">
    <location>
        <position position="420"/>
    </location>
</feature>
<gene>
    <name evidence="2" type="ORF">AVDCRST_MAG61-1794</name>
</gene>
<accession>A0A6J4KQ98</accession>
<feature type="region of interest" description="Disordered" evidence="1">
    <location>
        <begin position="346"/>
        <end position="399"/>
    </location>
</feature>
<evidence type="ECO:0000313" key="2">
    <source>
        <dbReference type="EMBL" id="CAA9312528.1"/>
    </source>
</evidence>
<feature type="compositionally biased region" description="Basic residues" evidence="1">
    <location>
        <begin position="383"/>
        <end position="399"/>
    </location>
</feature>
<reference evidence="2" key="1">
    <citation type="submission" date="2020-02" db="EMBL/GenBank/DDBJ databases">
        <authorList>
            <person name="Meier V. D."/>
        </authorList>
    </citation>
    <scope>NUCLEOTIDE SEQUENCE</scope>
    <source>
        <strain evidence="2">AVDCRST_MAG61</strain>
    </source>
</reference>
<name>A0A6J4KQ98_9ACTN</name>